<dbReference type="InterPro" id="IPR013042">
    <property type="entry name" value="DUF1592"/>
</dbReference>
<organism evidence="7 8">
    <name type="scientific">Sandaracinus amylolyticus</name>
    <dbReference type="NCBI Taxonomy" id="927083"/>
    <lineage>
        <taxon>Bacteria</taxon>
        <taxon>Pseudomonadati</taxon>
        <taxon>Myxococcota</taxon>
        <taxon>Polyangia</taxon>
        <taxon>Polyangiales</taxon>
        <taxon>Sandaracinaceae</taxon>
        <taxon>Sandaracinus</taxon>
    </lineage>
</organism>
<dbReference type="InterPro" id="IPR011478">
    <property type="entry name" value="DUF1585"/>
</dbReference>
<dbReference type="Pfam" id="PF07626">
    <property type="entry name" value="PSD3"/>
    <property type="match status" value="1"/>
</dbReference>
<dbReference type="STRING" id="927083.DB32_002815"/>
<feature type="domain" description="DUF1587" evidence="3">
    <location>
        <begin position="39"/>
        <end position="102"/>
    </location>
</feature>
<dbReference type="KEGG" id="samy:DB32_002815"/>
<dbReference type="Pfam" id="PF07624">
    <property type="entry name" value="PSD2"/>
    <property type="match status" value="1"/>
</dbReference>
<name>A0A0F6YI98_9BACT</name>
<evidence type="ECO:0000259" key="5">
    <source>
        <dbReference type="Pfam" id="PF07631"/>
    </source>
</evidence>
<evidence type="ECO:0000259" key="4">
    <source>
        <dbReference type="Pfam" id="PF07627"/>
    </source>
</evidence>
<evidence type="ECO:0000259" key="3">
    <source>
        <dbReference type="Pfam" id="PF07626"/>
    </source>
</evidence>
<dbReference type="Proteomes" id="UP000034883">
    <property type="component" value="Chromosome"/>
</dbReference>
<dbReference type="AlphaFoldDB" id="A0A0F6YI98"/>
<accession>A0A0F6YI98</accession>
<reference evidence="7 8" key="1">
    <citation type="submission" date="2015-03" db="EMBL/GenBank/DDBJ databases">
        <title>Genome assembly of Sandaracinus amylolyticus DSM 53668.</title>
        <authorList>
            <person name="Sharma G."/>
            <person name="Subramanian S."/>
        </authorList>
    </citation>
    <scope>NUCLEOTIDE SEQUENCE [LARGE SCALE GENOMIC DNA]</scope>
    <source>
        <strain evidence="7 8">DSM 53668</strain>
    </source>
</reference>
<evidence type="ECO:0000259" key="2">
    <source>
        <dbReference type="Pfam" id="PF07624"/>
    </source>
</evidence>
<feature type="region of interest" description="Disordered" evidence="1">
    <location>
        <begin position="389"/>
        <end position="410"/>
    </location>
</feature>
<keyword evidence="8" id="KW-1185">Reference proteome</keyword>
<dbReference type="InterPro" id="IPR013036">
    <property type="entry name" value="DUF1587"/>
</dbReference>
<gene>
    <name evidence="7" type="ORF">DB32_002815</name>
</gene>
<evidence type="ECO:0000256" key="1">
    <source>
        <dbReference type="SAM" id="MobiDB-lite"/>
    </source>
</evidence>
<sequence>MPLAVILLLAALSGCGDDLPIARPLPTGRATPSLPEPLRRLSRVEHERTLRDLFPGTALPLLELPPDTELDRLENDARSLGPSQLGIARYEESARAVASAVMADERARARVLSCDAWSTPSEQEACVDAFVAGFAMRALRRPPSEDEAERLRSRIRAWTTQTDFLGAIELAVQMLLQTPSFLYRTEPSVDDDDEIIAVDGYEMASRLSYALWQSMPDDALFEAAASGALSSREGVEREARRMIADARAGDTIVDFHRQWLDLDRILEPEHAVRADGTRSDWDARTQRDAHAEALRFVRIALVEGDGRLASLLESPEAELSGRLARLYDVGTDPSWADDEWRRVTLPDERRAGILTRVAVLASHAHPGYASPPLRGSFVLETLLCAPRTSPPADVDLSQPRPSDGEGPRTNRELFAQRTSSALCQGCHVRLDGIGFGLEHYDAAGVWRDVEVGVAIDTAGALHGTDVDGPFDGALELSRRLATSRDVHACYTRRWLQFVRGRPADASEQFLLAELEERFAESGGDVRALMLAIVTHPSFARRTAVGE</sequence>
<feature type="domain" description="DUF1595" evidence="6">
    <location>
        <begin position="126"/>
        <end position="186"/>
    </location>
</feature>
<protein>
    <submittedName>
        <fullName evidence="7">Cellulose-binding domain protein</fullName>
    </submittedName>
</protein>
<feature type="domain" description="DUF1588" evidence="4">
    <location>
        <begin position="350"/>
        <end position="449"/>
    </location>
</feature>
<dbReference type="InterPro" id="IPR013039">
    <property type="entry name" value="DUF1588"/>
</dbReference>
<dbReference type="Pfam" id="PF07627">
    <property type="entry name" value="PSCyt3"/>
    <property type="match status" value="1"/>
</dbReference>
<proteinExistence type="predicted"/>
<evidence type="ECO:0000259" key="6">
    <source>
        <dbReference type="Pfam" id="PF07637"/>
    </source>
</evidence>
<dbReference type="Pfam" id="PF07637">
    <property type="entry name" value="PSD5"/>
    <property type="match status" value="1"/>
</dbReference>
<evidence type="ECO:0000313" key="8">
    <source>
        <dbReference type="Proteomes" id="UP000034883"/>
    </source>
</evidence>
<feature type="domain" description="DUF1592" evidence="5">
    <location>
        <begin position="199"/>
        <end position="329"/>
    </location>
</feature>
<dbReference type="InterPro" id="IPR013043">
    <property type="entry name" value="DUF1595"/>
</dbReference>
<dbReference type="Pfam" id="PF07631">
    <property type="entry name" value="PSD4"/>
    <property type="match status" value="1"/>
</dbReference>
<dbReference type="EMBL" id="CP011125">
    <property type="protein sequence ID" value="AKF05666.1"/>
    <property type="molecule type" value="Genomic_DNA"/>
</dbReference>
<evidence type="ECO:0000313" key="7">
    <source>
        <dbReference type="EMBL" id="AKF05666.1"/>
    </source>
</evidence>
<feature type="domain" description="DUF1585" evidence="2">
    <location>
        <begin position="469"/>
        <end position="538"/>
    </location>
</feature>